<dbReference type="Pfam" id="PF00990">
    <property type="entry name" value="GGDEF"/>
    <property type="match status" value="1"/>
</dbReference>
<dbReference type="EMBL" id="UOFD01000026">
    <property type="protein sequence ID" value="VAW51267.1"/>
    <property type="molecule type" value="Genomic_DNA"/>
</dbReference>
<dbReference type="InterPro" id="IPR001633">
    <property type="entry name" value="EAL_dom"/>
</dbReference>
<organism evidence="3">
    <name type="scientific">hydrothermal vent metagenome</name>
    <dbReference type="NCBI Taxonomy" id="652676"/>
    <lineage>
        <taxon>unclassified sequences</taxon>
        <taxon>metagenomes</taxon>
        <taxon>ecological metagenomes</taxon>
    </lineage>
</organism>
<dbReference type="InterPro" id="IPR011006">
    <property type="entry name" value="CheY-like_superfamily"/>
</dbReference>
<dbReference type="SMART" id="SM00052">
    <property type="entry name" value="EAL"/>
    <property type="match status" value="1"/>
</dbReference>
<dbReference type="SMART" id="SM00267">
    <property type="entry name" value="GGDEF"/>
    <property type="match status" value="1"/>
</dbReference>
<dbReference type="PROSITE" id="PS50883">
    <property type="entry name" value="EAL"/>
    <property type="match status" value="1"/>
</dbReference>
<dbReference type="CDD" id="cd01948">
    <property type="entry name" value="EAL"/>
    <property type="match status" value="1"/>
</dbReference>
<feature type="domain" description="EAL" evidence="1">
    <location>
        <begin position="443"/>
        <end position="696"/>
    </location>
</feature>
<dbReference type="Gene3D" id="3.30.70.270">
    <property type="match status" value="1"/>
</dbReference>
<dbReference type="NCBIfam" id="TIGR00254">
    <property type="entry name" value="GGDEF"/>
    <property type="match status" value="1"/>
</dbReference>
<dbReference type="InterPro" id="IPR000160">
    <property type="entry name" value="GGDEF_dom"/>
</dbReference>
<evidence type="ECO:0000259" key="1">
    <source>
        <dbReference type="PROSITE" id="PS50883"/>
    </source>
</evidence>
<dbReference type="Pfam" id="PF00563">
    <property type="entry name" value="EAL"/>
    <property type="match status" value="1"/>
</dbReference>
<dbReference type="InterPro" id="IPR000014">
    <property type="entry name" value="PAS"/>
</dbReference>
<sequence length="696" mass="78847">MEDKIINLVVIDDSFDSEEKIISALRAVGYTAHSSRAEDDEDLLEILETKAPDLVIYFEGMELISLKQTIECLKENKKTESCRVISVNKTEQSDVVTAMRNGAVDATSFTDINHLLLIIIREQQSLISARQISKFKKAFNESERRCTSLLDSSRDAIAYIHEGMHVYSNRSYLEMLDIKKSDELEGLPILDMVAAEGRDDFKTFLRDYTKNNEGVKKLDTNLRKPNGKEFSGEMEFSPAQIDGEPCIQIIIRKEDVNSEELERQLKLLSQKDQLTGLFNRQYSIGKLKVTIAGAKQGKYTAALMEVHIDNFDNIKNTVGVVESEQYIVEAAKALNKIIRGKDTLARHTHDSFSIIAINFNKNTINDYAEKFQKAISQLEVSIKDSHFNTTCCIGIALIDKESPEYNDMLVRSEKAVASAIKKGADQKFIYTPEEGELTRHEVDKKFKEQLTDALKNDKFLLHYQPIVSMHGDTGERYEVFIRMETDGSKELIMPQNFLPVAERIGMATAIDRWVLYRTIQEYTSRKEKGRSTQFFIKLSAASIKDNTLIDWLNYQIKEKDIPAGTLNFEVKETIAVTNLKDTKQLSHKLKALKCGFTLDNFGTGTNPFQLLDHLHVDYVRIESGFMENLTDNPQNQASIKNIAEQAAELGKLTIAQHVPDATSLSLLWGMGINFIQGNFLQESSASMDYDFTEMSG</sequence>
<dbReference type="NCBIfam" id="TIGR00229">
    <property type="entry name" value="sensory_box"/>
    <property type="match status" value="1"/>
</dbReference>
<evidence type="ECO:0000259" key="2">
    <source>
        <dbReference type="PROSITE" id="PS50887"/>
    </source>
</evidence>
<evidence type="ECO:0000313" key="3">
    <source>
        <dbReference type="EMBL" id="VAW51267.1"/>
    </source>
</evidence>
<dbReference type="Gene3D" id="3.30.450.20">
    <property type="entry name" value="PAS domain"/>
    <property type="match status" value="1"/>
</dbReference>
<dbReference type="InterPro" id="IPR035919">
    <property type="entry name" value="EAL_sf"/>
</dbReference>
<dbReference type="InterPro" id="IPR029787">
    <property type="entry name" value="Nucleotide_cyclase"/>
</dbReference>
<proteinExistence type="predicted"/>
<dbReference type="InterPro" id="IPR050706">
    <property type="entry name" value="Cyclic-di-GMP_PDE-like"/>
</dbReference>
<dbReference type="PANTHER" id="PTHR33121:SF23">
    <property type="entry name" value="CYCLIC DI-GMP PHOSPHODIESTERASE PDEB"/>
    <property type="match status" value="1"/>
</dbReference>
<dbReference type="SUPFAM" id="SSF52172">
    <property type="entry name" value="CheY-like"/>
    <property type="match status" value="1"/>
</dbReference>
<dbReference type="PANTHER" id="PTHR33121">
    <property type="entry name" value="CYCLIC DI-GMP PHOSPHODIESTERASE PDEF"/>
    <property type="match status" value="1"/>
</dbReference>
<gene>
    <name evidence="3" type="ORF">MNBD_GAMMA06-1090</name>
</gene>
<feature type="domain" description="GGDEF" evidence="2">
    <location>
        <begin position="299"/>
        <end position="432"/>
    </location>
</feature>
<dbReference type="AlphaFoldDB" id="A0A3B0WL11"/>
<reference evidence="3" key="1">
    <citation type="submission" date="2018-06" db="EMBL/GenBank/DDBJ databases">
        <authorList>
            <person name="Zhirakovskaya E."/>
        </authorList>
    </citation>
    <scope>NUCLEOTIDE SEQUENCE</scope>
</reference>
<protein>
    <submittedName>
        <fullName evidence="3">Diguanylate cyclase/phosphodiesterase (GGDEF &amp; EAL domains) with PAS/PAC sensor(S)</fullName>
    </submittedName>
</protein>
<dbReference type="InterPro" id="IPR035965">
    <property type="entry name" value="PAS-like_dom_sf"/>
</dbReference>
<dbReference type="InterPro" id="IPR043128">
    <property type="entry name" value="Rev_trsase/Diguanyl_cyclase"/>
</dbReference>
<dbReference type="SUPFAM" id="SSF141868">
    <property type="entry name" value="EAL domain-like"/>
    <property type="match status" value="1"/>
</dbReference>
<dbReference type="PROSITE" id="PS50887">
    <property type="entry name" value="GGDEF"/>
    <property type="match status" value="1"/>
</dbReference>
<dbReference type="Gene3D" id="3.40.50.2300">
    <property type="match status" value="1"/>
</dbReference>
<name>A0A3B0WL11_9ZZZZ</name>
<dbReference type="SUPFAM" id="SSF55073">
    <property type="entry name" value="Nucleotide cyclase"/>
    <property type="match status" value="1"/>
</dbReference>
<dbReference type="Gene3D" id="3.20.20.450">
    <property type="entry name" value="EAL domain"/>
    <property type="match status" value="1"/>
</dbReference>
<dbReference type="GO" id="GO:0071111">
    <property type="term" value="F:cyclic-guanylate-specific phosphodiesterase activity"/>
    <property type="evidence" value="ECO:0007669"/>
    <property type="project" value="InterPro"/>
</dbReference>
<dbReference type="SUPFAM" id="SSF55785">
    <property type="entry name" value="PYP-like sensor domain (PAS domain)"/>
    <property type="match status" value="1"/>
</dbReference>
<accession>A0A3B0WL11</accession>